<evidence type="ECO:0000256" key="2">
    <source>
        <dbReference type="ARBA" id="ARBA00022679"/>
    </source>
</evidence>
<organism evidence="6 7">
    <name type="scientific">Nephila pilipes</name>
    <name type="common">Giant wood spider</name>
    <name type="synonym">Nephila maculata</name>
    <dbReference type="NCBI Taxonomy" id="299642"/>
    <lineage>
        <taxon>Eukaryota</taxon>
        <taxon>Metazoa</taxon>
        <taxon>Ecdysozoa</taxon>
        <taxon>Arthropoda</taxon>
        <taxon>Chelicerata</taxon>
        <taxon>Arachnida</taxon>
        <taxon>Araneae</taxon>
        <taxon>Araneomorphae</taxon>
        <taxon>Entelegynae</taxon>
        <taxon>Araneoidea</taxon>
        <taxon>Nephilidae</taxon>
        <taxon>Nephila</taxon>
    </lineage>
</organism>
<dbReference type="NCBIfam" id="NF002010">
    <property type="entry name" value="PRK00811.1"/>
    <property type="match status" value="1"/>
</dbReference>
<dbReference type="NCBIfam" id="TIGR00417">
    <property type="entry name" value="speE"/>
    <property type="match status" value="1"/>
</dbReference>
<dbReference type="Gene3D" id="3.40.50.150">
    <property type="entry name" value="Vaccinia Virus protein VP39"/>
    <property type="match status" value="1"/>
</dbReference>
<keyword evidence="2 3" id="KW-0808">Transferase</keyword>
<evidence type="ECO:0000313" key="6">
    <source>
        <dbReference type="EMBL" id="GFT80229.1"/>
    </source>
</evidence>
<dbReference type="InterPro" id="IPR001045">
    <property type="entry name" value="Spermi_synthase"/>
</dbReference>
<reference evidence="6" key="1">
    <citation type="submission" date="2020-08" db="EMBL/GenBank/DDBJ databases">
        <title>Multicomponent nature underlies the extraordinary mechanical properties of spider dragline silk.</title>
        <authorList>
            <person name="Kono N."/>
            <person name="Nakamura H."/>
            <person name="Mori M."/>
            <person name="Yoshida Y."/>
            <person name="Ohtoshi R."/>
            <person name="Malay A.D."/>
            <person name="Moran D.A.P."/>
            <person name="Tomita M."/>
            <person name="Numata K."/>
            <person name="Arakawa K."/>
        </authorList>
    </citation>
    <scope>NUCLEOTIDE SEQUENCE</scope>
</reference>
<dbReference type="CDD" id="cd02440">
    <property type="entry name" value="AdoMet_MTases"/>
    <property type="match status" value="1"/>
</dbReference>
<dbReference type="HAMAP" id="MF_00198">
    <property type="entry name" value="Spermidine_synth"/>
    <property type="match status" value="1"/>
</dbReference>
<evidence type="ECO:0000313" key="7">
    <source>
        <dbReference type="Proteomes" id="UP000887013"/>
    </source>
</evidence>
<sequence length="374" mass="42338">METGLEKRIKGRWKSSEFYPYLKGSCKCGNKLSEVVCLIEVVLLEVDCIIIMVLERNVLQLLSIIIVLLADYSIPTIEKFGMDAFKKGWFTETGTLNGDQAISIQVDEVLYQEKSKYQDILVFQSNRFGRVLVLDNAIQLSECDEFSYQEMITFLPLNSHPNPKKVLIIGGGDGGAVREAVKHPLVESVTLCEIDEKVIEVSKKYLPFMAKGFESPKLTLYIGDGAEFMRNHQHEFDVIITDSSDPKGPAVCLFQKPYYESLKKALKPGGIVASQGESFWFDRKLIAEMIKMCKEIFPVVDYGSSYVPTYPGGQIGYLCCSTSPDTNFRQPLNLFSNEILKELNLKYYTPDTHRAAFALPKLIAEELELKWEIK</sequence>
<feature type="active site" description="Proton acceptor" evidence="3">
    <location>
        <position position="242"/>
    </location>
</feature>
<dbReference type="OrthoDB" id="38125at2759"/>
<comment type="caution">
    <text evidence="6">The sequence shown here is derived from an EMBL/GenBank/DDBJ whole genome shotgun (WGS) entry which is preliminary data.</text>
</comment>
<dbReference type="AlphaFoldDB" id="A0A8X6PNL9"/>
<dbReference type="Pfam" id="PF17284">
    <property type="entry name" value="Spermine_synt_N"/>
    <property type="match status" value="1"/>
</dbReference>
<dbReference type="GO" id="GO:0008295">
    <property type="term" value="P:spermidine biosynthetic process"/>
    <property type="evidence" value="ECO:0007669"/>
    <property type="project" value="TreeGrafter"/>
</dbReference>
<evidence type="ECO:0000259" key="5">
    <source>
        <dbReference type="PROSITE" id="PS51006"/>
    </source>
</evidence>
<dbReference type="PROSITE" id="PS51006">
    <property type="entry name" value="PABS_2"/>
    <property type="match status" value="1"/>
</dbReference>
<dbReference type="InterPro" id="IPR035246">
    <property type="entry name" value="Spermidine_synt_N"/>
</dbReference>
<dbReference type="GO" id="GO:0005829">
    <property type="term" value="C:cytosol"/>
    <property type="evidence" value="ECO:0007669"/>
    <property type="project" value="TreeGrafter"/>
</dbReference>
<gene>
    <name evidence="6" type="primary">Srm</name>
    <name evidence="6" type="ORF">NPIL_220093</name>
</gene>
<dbReference type="InterPro" id="IPR037163">
    <property type="entry name" value="Spermidine_synt_N_sf"/>
</dbReference>
<accession>A0A8X6PNL9</accession>
<keyword evidence="7" id="KW-1185">Reference proteome</keyword>
<proteinExistence type="inferred from homology"/>
<dbReference type="InterPro" id="IPR030374">
    <property type="entry name" value="PABS"/>
</dbReference>
<dbReference type="Pfam" id="PF01564">
    <property type="entry name" value="Spermine_synth"/>
    <property type="match status" value="1"/>
</dbReference>
<name>A0A8X6PNL9_NEPPI</name>
<evidence type="ECO:0000256" key="4">
    <source>
        <dbReference type="RuleBase" id="RU003836"/>
    </source>
</evidence>
<feature type="domain" description="PABS" evidence="5">
    <location>
        <begin position="87"/>
        <end position="322"/>
    </location>
</feature>
<evidence type="ECO:0000256" key="1">
    <source>
        <dbReference type="ARBA" id="ARBA00007867"/>
    </source>
</evidence>
<dbReference type="SUPFAM" id="SSF53335">
    <property type="entry name" value="S-adenosyl-L-methionine-dependent methyltransferases"/>
    <property type="match status" value="1"/>
</dbReference>
<keyword evidence="3" id="KW-0620">Polyamine biosynthesis</keyword>
<dbReference type="PANTHER" id="PTHR11558:SF11">
    <property type="entry name" value="SPERMIDINE SYNTHASE"/>
    <property type="match status" value="1"/>
</dbReference>
<dbReference type="EMBL" id="BMAW01022890">
    <property type="protein sequence ID" value="GFT80229.1"/>
    <property type="molecule type" value="Genomic_DNA"/>
</dbReference>
<dbReference type="FunFam" id="3.40.50.150:FF:000013">
    <property type="entry name" value="Spermidine synthase"/>
    <property type="match status" value="1"/>
</dbReference>
<dbReference type="PANTHER" id="PTHR11558">
    <property type="entry name" value="SPERMIDINE/SPERMINE SYNTHASE"/>
    <property type="match status" value="1"/>
</dbReference>
<dbReference type="PROSITE" id="PS01330">
    <property type="entry name" value="PABS_1"/>
    <property type="match status" value="1"/>
</dbReference>
<protein>
    <submittedName>
        <fullName evidence="6">Spermidine synthase</fullName>
    </submittedName>
</protein>
<dbReference type="Gene3D" id="2.30.140.10">
    <property type="entry name" value="Spermidine synthase, tetramerisation domain"/>
    <property type="match status" value="1"/>
</dbReference>
<dbReference type="InterPro" id="IPR029063">
    <property type="entry name" value="SAM-dependent_MTases_sf"/>
</dbReference>
<dbReference type="GO" id="GO:0004766">
    <property type="term" value="F:spermidine synthase activity"/>
    <property type="evidence" value="ECO:0007669"/>
    <property type="project" value="TreeGrafter"/>
</dbReference>
<dbReference type="Proteomes" id="UP000887013">
    <property type="component" value="Unassembled WGS sequence"/>
</dbReference>
<dbReference type="InterPro" id="IPR030373">
    <property type="entry name" value="PABS_CS"/>
</dbReference>
<evidence type="ECO:0000256" key="3">
    <source>
        <dbReference type="PROSITE-ProRule" id="PRU00354"/>
    </source>
</evidence>
<comment type="similarity">
    <text evidence="1 4">Belongs to the spermidine/spermine synthase family.</text>
</comment>